<keyword evidence="3" id="KW-0808">Transferase</keyword>
<dbReference type="EMBL" id="MDYQ01000031">
    <property type="protein sequence ID" value="PRP86412.1"/>
    <property type="molecule type" value="Genomic_DNA"/>
</dbReference>
<dbReference type="PRINTS" id="PR00109">
    <property type="entry name" value="TYRKINASE"/>
</dbReference>
<keyword evidence="15" id="KW-1185">Reference proteome</keyword>
<evidence type="ECO:0000259" key="13">
    <source>
        <dbReference type="PROSITE" id="PS50011"/>
    </source>
</evidence>
<dbReference type="InterPro" id="IPR000719">
    <property type="entry name" value="Prot_kinase_dom"/>
</dbReference>
<comment type="caution">
    <text evidence="14">The sequence shown here is derived from an EMBL/GenBank/DDBJ whole genome shotgun (WGS) entry which is preliminary data.</text>
</comment>
<dbReference type="Pfam" id="PF07714">
    <property type="entry name" value="PK_Tyr_Ser-Thr"/>
    <property type="match status" value="1"/>
</dbReference>
<dbReference type="SUPFAM" id="SSF52058">
    <property type="entry name" value="L domain-like"/>
    <property type="match status" value="4"/>
</dbReference>
<keyword evidence="5 10" id="KW-0547">Nucleotide-binding</keyword>
<dbReference type="InterPro" id="IPR032675">
    <property type="entry name" value="LRR_dom_sf"/>
</dbReference>
<dbReference type="Gene3D" id="1.10.510.10">
    <property type="entry name" value="Transferase(Phosphotransferase) domain 1"/>
    <property type="match status" value="1"/>
</dbReference>
<dbReference type="InterPro" id="IPR001611">
    <property type="entry name" value="Leu-rich_rpt"/>
</dbReference>
<evidence type="ECO:0000256" key="3">
    <source>
        <dbReference type="ARBA" id="ARBA00022679"/>
    </source>
</evidence>
<dbReference type="GO" id="GO:0005524">
    <property type="term" value="F:ATP binding"/>
    <property type="evidence" value="ECO:0007669"/>
    <property type="project" value="UniProtKB-UniRule"/>
</dbReference>
<keyword evidence="14" id="KW-0675">Receptor</keyword>
<evidence type="ECO:0000256" key="8">
    <source>
        <dbReference type="ARBA" id="ARBA00023136"/>
    </source>
</evidence>
<protein>
    <submittedName>
        <fullName evidence="14">Leucine-rich repeat receptor protein kinase EXS-like</fullName>
    </submittedName>
</protein>
<dbReference type="GO" id="GO:0004713">
    <property type="term" value="F:protein tyrosine kinase activity"/>
    <property type="evidence" value="ECO:0007669"/>
    <property type="project" value="UniProtKB-KW"/>
</dbReference>
<dbReference type="Proteomes" id="UP000241769">
    <property type="component" value="Unassembled WGS sequence"/>
</dbReference>
<sequence length="2686" mass="299732">MEELAKQRSIEDPAWKCLRHDVGGSRHVHRKMRRTDLEKKNVRSMCVLYRRLDAALSFVSFREWCLSNVRMLYRRPQEDTRKRPLTTNNVSCVSIRRIASLQHLIDNSTQFKYETAILFIVCIGMVHSQPSARELLNSIFYNTGGAAWIRQDNWTSLEVPISQWYGVTTDGAGNVTQLILPANQLAGSLPASMSSLIYLNYLDLSYNSLNGDYTLEIIGLCDEGIIPTTLSALSLNFVNLSRNLFTGSLGPPFFNVDNQPISISLATLDISYNSFTSGTLSPKITSNLQILHAESSGVTGTMPPFASNISLSQLYLDNNSGLSLLNMQGSFPPSLRVLSLTRCTLSGDINLYLINRLPSNMTFLDASNNFLAGDLPRFSLFTQFRVIDLSNNQLAGVDISDYAFNFTNLQRFSVSNNRLTGSIPQNLFLAPIQIVHLENNRMYGGLPSLPSSLQELYLSSNGFSGTIGEVPQGMRYLELAGNQFSGEFNVSSCGGLILLDVSDNYFGGNMPDLSGAQNLEEIDLSNNLFSGTLSGALSQLKQLTYLDLSGNEFIGDIPPIYSPNLKTIDVSNNQLTGPLPSFNESLLLGQLNVANNNLSGEVPNTLTSMQLSSLDLSSNQFSGNFPPLSSLILSYCNLSYNLFNGTIPSMNSSQLITLALSDNFFTGNLPPFYSSSPQLRVLIVHQNRLNGVLPPDLFSSSSLLQYVDVSNNHLMGAAPTIDTSSLLSLDLSSNFLEGPLPTLTSKATTLSTLNVSYNRFTGSIPLNYEDYGMRYLYVQGNMLSGTIPSFTQLQKLDISSNNFSGSLPSVGGSLIMANFSRNAFTGTIPDSLGGSGSLTSLDFSWNRLTNVPMSLSGAQQLNNLDLSHNAIGSLAITFDKFPYLVNLSLSSCGLSMAIPPSIGSVRLLTLLDISNNTFSGPIPDSFGNLAYLTEFYGGMNRINGTIPASFKYSRHLSVVDLSNNMMTGGITDNIASLISLQYLDLSNNRLNGNITSKITSLIAIQYLNVSHNQLTGPIPSSMGFLNTLEVVDFSDNRLTDVIPDLSSLNVLNTLIVSNNTLSGNFPETMDAVKSLTYLDISNNLLSGMDVVNPSFNLSTITCLSANNLFLCPLPWWALSHCNATCIVEDYVNSAPVEIRIDGNVTSFNRNNFLNALASILNITTSRLDIVYVRSGSVIIGLNILPPSRVNQGSANRTRSLLDGNTKVAFAAFGYNLLGTSFALTAEALPSSNGNSASSGGLSDGAKVGIILGGSVLLLAIVSILIFIVVKLVRKPNAPELEGFKRDVLLKDVVILEAIGAGHFGHVYRGKWNGTDVALKSLKPSNQQRELWLKEVSLLQRLNHPNVVRLLGIYQQDEQEFMVLEYYERGSLDNFLKNKENADKLSPEDLIFMTVEIAKGMLYLESVGIIHRDLGARNLLVTESNGKFIVKISDFGMSKGTAVDGKEKEKIPIRWAAPEVIRKAKSSIQSDVWSFGVCVWEIFSEGQLPYGHVGNSRVSELVLNENYRLPRPTKCPEAVYSIMTQCWHSDPTSRPTFQDILSDLSQQLAALDTVVTVASPPSSSSSRSLSQQDLYLVNPVDPYLSNASFNITMQSPQPPGDGIHASKSAPEIQRSNPKYRPSSNGQGKGGWIEMIRKNQQKREQKNREKKEEKDQVHMQDVTQNQDFRVTNRPSSQTRFDASETREKENSPIEILAAASPSNPRRRVPKELGQVWTVSCSELIQNGIRQHPQMQPKRDMTPVINPGSGLVIVTTFAPQYWHTCGCPLKWSAIQVSLNTHQSLCHCRIITGATGDHWRRLVHRWLLVPRIIQEWVLFASVALVRSGCESLSQLTAMSLDPSCSCQKQQSQLLISDGVMSKRFLLFFGSLTVVLQRKLEMVEGGSEVHYNQHADSSTDRMLTIDEMIALIDVSWEEHLAASTNPGMVDLTDQQVSERQQLTVVSHVVPMDYVVHSLPDSAPQTLQVRRGKNKRAASESEGNAFQSRATKTKRIGGKTYFFCNLCTGEGEPAEMNDLIRHTMMKHEAAISSWCANHNLTLTGTSQKERYNNAFKPADTKPLRELLERFCIKSGFLFTVGLREIKNNPLTEHEAHYYMYRSLREQINSGYLSGSRKMKEWSVEWSNFLEKSEGCWSPGNGLVLFSNAASWFTVRIVEETDSIDESLPRMIAGEIEDLTRHMEKRFTISDSDDSRIMEAAEVAYNQLKVNTSHDKFIRDIPSKDIECIRQGIDHRVWDDRDHDIITSHAILAAVRTNDVEIVKMVSRLRLNRLEEEPWSDLDQFLEGEMRMTRVVGAGTFEECARWILQQRELELECMIQCMMEQRYKYCSNSRPKQMWQADQRIEAYEFYLENIRGTTIVSDDETIVQSINSDILDKVFTSEGEIRRASRWYKLCINSRFDEEGSSLTYEIVDIAGVHRCVEGRFSSKQAATILKMECRMSRTIGWDDSVSLLFLPFLTFRARCELLLFATKSASYPLFLHVSRMINCPQTICNVLRKAFEVSPRRVKHLLKRAIRLTVYAALSIHVDELNDVLRLSQLLMPTPHRDGIVQPFTLINLFVKQKIYNPISSGYLAFLYTTDSKELGKLLDSSEWDKLEFDKKDIPLAIQYLEEMNVQTMGECLEPQIMFLKHLAVYYGEDYEKETEGYRISSDGTTYDGHPDNYQTDRYYEDLCYEEYLASKLEESDHSLIE</sequence>
<dbReference type="SUPFAM" id="SSF56112">
    <property type="entry name" value="Protein kinase-like (PK-like)"/>
    <property type="match status" value="1"/>
</dbReference>
<feature type="compositionally biased region" description="Basic and acidic residues" evidence="11">
    <location>
        <begin position="1633"/>
        <end position="1656"/>
    </location>
</feature>
<dbReference type="PANTHER" id="PTHR48054">
    <property type="entry name" value="RECEPTOR KINASE-LIKE PROTEIN XA21"/>
    <property type="match status" value="1"/>
</dbReference>
<feature type="compositionally biased region" description="Polar residues" evidence="11">
    <location>
        <begin position="1975"/>
        <end position="1984"/>
    </location>
</feature>
<evidence type="ECO:0000256" key="4">
    <source>
        <dbReference type="ARBA" id="ARBA00022737"/>
    </source>
</evidence>
<evidence type="ECO:0000256" key="7">
    <source>
        <dbReference type="ARBA" id="ARBA00022840"/>
    </source>
</evidence>
<dbReference type="InterPro" id="IPR025875">
    <property type="entry name" value="Leu-rich_rpt_4"/>
</dbReference>
<evidence type="ECO:0000256" key="2">
    <source>
        <dbReference type="ARBA" id="ARBA00022614"/>
    </source>
</evidence>
<proteinExistence type="predicted"/>
<dbReference type="Pfam" id="PF00560">
    <property type="entry name" value="LRR_1"/>
    <property type="match status" value="5"/>
</dbReference>
<dbReference type="InterPro" id="IPR052592">
    <property type="entry name" value="LRR-RLK"/>
</dbReference>
<dbReference type="PROSITE" id="PS00107">
    <property type="entry name" value="PROTEIN_KINASE_ATP"/>
    <property type="match status" value="1"/>
</dbReference>
<evidence type="ECO:0000256" key="1">
    <source>
        <dbReference type="ARBA" id="ARBA00004308"/>
    </source>
</evidence>
<dbReference type="Gene3D" id="3.80.10.10">
    <property type="entry name" value="Ribonuclease Inhibitor"/>
    <property type="match status" value="5"/>
</dbReference>
<accession>A0A2P6NR15</accession>
<dbReference type="InterPro" id="IPR001245">
    <property type="entry name" value="Ser-Thr/Tyr_kinase_cat_dom"/>
</dbReference>
<dbReference type="SMART" id="SM00364">
    <property type="entry name" value="LRR_BAC"/>
    <property type="match status" value="8"/>
</dbReference>
<evidence type="ECO:0000256" key="5">
    <source>
        <dbReference type="ARBA" id="ARBA00022741"/>
    </source>
</evidence>
<dbReference type="InterPro" id="IPR017441">
    <property type="entry name" value="Protein_kinase_ATP_BS"/>
</dbReference>
<keyword evidence="9" id="KW-0829">Tyrosine-protein kinase</keyword>
<feature type="compositionally biased region" description="Polar residues" evidence="11">
    <location>
        <begin position="1612"/>
        <end position="1624"/>
    </location>
</feature>
<dbReference type="SMART" id="SM00369">
    <property type="entry name" value="LRR_TYP"/>
    <property type="match status" value="6"/>
</dbReference>
<feature type="transmembrane region" description="Helical" evidence="12">
    <location>
        <begin position="1249"/>
        <end position="1269"/>
    </location>
</feature>
<keyword evidence="6 14" id="KW-0418">Kinase</keyword>
<feature type="region of interest" description="Disordered" evidence="11">
    <location>
        <begin position="1965"/>
        <end position="1984"/>
    </location>
</feature>
<feature type="region of interest" description="Disordered" evidence="11">
    <location>
        <begin position="1588"/>
        <end position="1691"/>
    </location>
</feature>
<name>A0A2P6NR15_9EUKA</name>
<evidence type="ECO:0000313" key="15">
    <source>
        <dbReference type="Proteomes" id="UP000241769"/>
    </source>
</evidence>
<dbReference type="FunFam" id="1.10.510.10:FF:001512">
    <property type="entry name" value="Receptor tyrosine-protein kinase erbB-2"/>
    <property type="match status" value="1"/>
</dbReference>
<dbReference type="GO" id="GO:0048468">
    <property type="term" value="P:cell development"/>
    <property type="evidence" value="ECO:0007669"/>
    <property type="project" value="UniProtKB-ARBA"/>
</dbReference>
<evidence type="ECO:0000256" key="9">
    <source>
        <dbReference type="ARBA" id="ARBA00023137"/>
    </source>
</evidence>
<evidence type="ECO:0000256" key="10">
    <source>
        <dbReference type="PROSITE-ProRule" id="PRU10141"/>
    </source>
</evidence>
<feature type="binding site" evidence="10">
    <location>
        <position position="1319"/>
    </location>
    <ligand>
        <name>ATP</name>
        <dbReference type="ChEBI" id="CHEBI:30616"/>
    </ligand>
</feature>
<gene>
    <name evidence="14" type="ORF">PROFUN_05331</name>
</gene>
<keyword evidence="7 10" id="KW-0067">ATP-binding</keyword>
<dbReference type="InterPro" id="IPR011009">
    <property type="entry name" value="Kinase-like_dom_sf"/>
</dbReference>
<organism evidence="14 15">
    <name type="scientific">Planoprotostelium fungivorum</name>
    <dbReference type="NCBI Taxonomy" id="1890364"/>
    <lineage>
        <taxon>Eukaryota</taxon>
        <taxon>Amoebozoa</taxon>
        <taxon>Evosea</taxon>
        <taxon>Variosea</taxon>
        <taxon>Cavosteliida</taxon>
        <taxon>Cavosteliaceae</taxon>
        <taxon>Planoprotostelium</taxon>
    </lineage>
</organism>
<dbReference type="InParanoid" id="A0A2P6NR15"/>
<evidence type="ECO:0000313" key="14">
    <source>
        <dbReference type="EMBL" id="PRP86412.1"/>
    </source>
</evidence>
<reference evidence="14 15" key="1">
    <citation type="journal article" date="2018" name="Genome Biol. Evol.">
        <title>Multiple Roots of Fruiting Body Formation in Amoebozoa.</title>
        <authorList>
            <person name="Hillmann F."/>
            <person name="Forbes G."/>
            <person name="Novohradska S."/>
            <person name="Ferling I."/>
            <person name="Riege K."/>
            <person name="Groth M."/>
            <person name="Westermann M."/>
            <person name="Marz M."/>
            <person name="Spaller T."/>
            <person name="Winckler T."/>
            <person name="Schaap P."/>
            <person name="Glockner G."/>
        </authorList>
    </citation>
    <scope>NUCLEOTIDE SEQUENCE [LARGE SCALE GENOMIC DNA]</scope>
    <source>
        <strain evidence="14 15">Jena</strain>
    </source>
</reference>
<feature type="transmembrane region" description="Helical" evidence="12">
    <location>
        <begin position="1207"/>
        <end position="1228"/>
    </location>
</feature>
<dbReference type="FunFam" id="3.80.10.10:FF:000095">
    <property type="entry name" value="LRR receptor-like serine/threonine-protein kinase GSO1"/>
    <property type="match status" value="2"/>
</dbReference>
<dbReference type="PROSITE" id="PS50011">
    <property type="entry name" value="PROTEIN_KINASE_DOM"/>
    <property type="match status" value="1"/>
</dbReference>
<evidence type="ECO:0000256" key="12">
    <source>
        <dbReference type="SAM" id="Phobius"/>
    </source>
</evidence>
<keyword evidence="4" id="KW-0677">Repeat</keyword>
<keyword evidence="2" id="KW-0433">Leucine-rich repeat</keyword>
<dbReference type="CDD" id="cd00192">
    <property type="entry name" value="PTKc"/>
    <property type="match status" value="1"/>
</dbReference>
<evidence type="ECO:0000256" key="6">
    <source>
        <dbReference type="ARBA" id="ARBA00022777"/>
    </source>
</evidence>
<dbReference type="STRING" id="1890364.A0A2P6NR15"/>
<comment type="subcellular location">
    <subcellularLocation>
        <location evidence="1">Endomembrane system</location>
    </subcellularLocation>
</comment>
<keyword evidence="12" id="KW-1133">Transmembrane helix</keyword>
<keyword evidence="12" id="KW-0812">Transmembrane</keyword>
<evidence type="ECO:0000256" key="11">
    <source>
        <dbReference type="SAM" id="MobiDB-lite"/>
    </source>
</evidence>
<feature type="compositionally biased region" description="Polar residues" evidence="11">
    <location>
        <begin position="1659"/>
        <end position="1678"/>
    </location>
</feature>
<feature type="domain" description="Protein kinase" evidence="13">
    <location>
        <begin position="1292"/>
        <end position="1547"/>
    </location>
</feature>
<dbReference type="OrthoDB" id="25766at2759"/>
<dbReference type="GO" id="GO:0012505">
    <property type="term" value="C:endomembrane system"/>
    <property type="evidence" value="ECO:0007669"/>
    <property type="project" value="UniProtKB-SubCell"/>
</dbReference>
<feature type="compositionally biased region" description="Basic and acidic residues" evidence="11">
    <location>
        <begin position="1679"/>
        <end position="1689"/>
    </location>
</feature>
<dbReference type="InterPro" id="IPR003591">
    <property type="entry name" value="Leu-rich_rpt_typical-subtyp"/>
</dbReference>
<dbReference type="Pfam" id="PF12799">
    <property type="entry name" value="LRR_4"/>
    <property type="match status" value="1"/>
</dbReference>
<dbReference type="PROSITE" id="PS51450">
    <property type="entry name" value="LRR"/>
    <property type="match status" value="2"/>
</dbReference>
<dbReference type="GO" id="GO:0050793">
    <property type="term" value="P:regulation of developmental process"/>
    <property type="evidence" value="ECO:0007669"/>
    <property type="project" value="UniProtKB-ARBA"/>
</dbReference>
<dbReference type="PANTHER" id="PTHR48054:SF47">
    <property type="entry name" value="OS06G0179800 PROTEIN"/>
    <property type="match status" value="1"/>
</dbReference>
<keyword evidence="8 12" id="KW-0472">Membrane</keyword>